<dbReference type="OrthoDB" id="9801717at2"/>
<sequence>MPSSKDANSVARFWDRYIHQLQSQGVKPSAAKWYLKRAEQFIAAFPNRRIHNIDPEQVNGYLKSLGRDSRLEDWQYRQAIDAIRTLLNTIQYASVNAIDWQHWLDSAMTLSTQHPTIARTTPALSAEHFAERAGNTRFAHTIRSHPELFHRLSDAIHLRGKAIRTEKTYLHWACRFIRANDGVKLVQAMLASRICHLVRLTKTGVRDRSIRTAQAAP</sequence>
<keyword evidence="4" id="KW-1185">Reference proteome</keyword>
<dbReference type="Proteomes" id="UP000218890">
    <property type="component" value="Chromosome"/>
</dbReference>
<protein>
    <recommendedName>
        <fullName evidence="2">Integrase SAM-like N-terminal domain-containing protein</fullName>
    </recommendedName>
</protein>
<organism evidence="3 4">
    <name type="scientific">Halorhodospira halochloris</name>
    <name type="common">Ectothiorhodospira halochloris</name>
    <dbReference type="NCBI Taxonomy" id="1052"/>
    <lineage>
        <taxon>Bacteria</taxon>
        <taxon>Pseudomonadati</taxon>
        <taxon>Pseudomonadota</taxon>
        <taxon>Gammaproteobacteria</taxon>
        <taxon>Chromatiales</taxon>
        <taxon>Ectothiorhodospiraceae</taxon>
        <taxon>Halorhodospira</taxon>
    </lineage>
</organism>
<dbReference type="RefSeq" id="WP_096409086.1">
    <property type="nucleotide sequence ID" value="NZ_AP017372.2"/>
</dbReference>
<dbReference type="Pfam" id="PF13495">
    <property type="entry name" value="Phage_int_SAM_4"/>
    <property type="match status" value="1"/>
</dbReference>
<dbReference type="EMBL" id="AP017372">
    <property type="protein sequence ID" value="BAU57787.1"/>
    <property type="molecule type" value="Genomic_DNA"/>
</dbReference>
<accession>A0A0X8X932</accession>
<evidence type="ECO:0000313" key="3">
    <source>
        <dbReference type="EMBL" id="BAU57787.1"/>
    </source>
</evidence>
<name>A0A0X8X932_HALHR</name>
<dbReference type="InterPro" id="IPR004107">
    <property type="entry name" value="Integrase_SAM-like_N"/>
</dbReference>
<dbReference type="SUPFAM" id="SSF56349">
    <property type="entry name" value="DNA breaking-rejoining enzymes"/>
    <property type="match status" value="1"/>
</dbReference>
<dbReference type="InterPro" id="IPR010998">
    <property type="entry name" value="Integrase_recombinase_N"/>
</dbReference>
<dbReference type="Gene3D" id="1.10.150.130">
    <property type="match status" value="1"/>
</dbReference>
<dbReference type="AlphaFoldDB" id="A0A0X8X932"/>
<evidence type="ECO:0000256" key="1">
    <source>
        <dbReference type="ARBA" id="ARBA00023125"/>
    </source>
</evidence>
<keyword evidence="1" id="KW-0238">DNA-binding</keyword>
<gene>
    <name evidence="3" type="ORF">HH1059_10880</name>
</gene>
<feature type="domain" description="Integrase SAM-like N-terminal" evidence="2">
    <location>
        <begin position="148"/>
        <end position="181"/>
    </location>
</feature>
<dbReference type="KEGG" id="hhk:HH1059_10880"/>
<proteinExistence type="predicted"/>
<dbReference type="GO" id="GO:0015074">
    <property type="term" value="P:DNA integration"/>
    <property type="evidence" value="ECO:0007669"/>
    <property type="project" value="InterPro"/>
</dbReference>
<evidence type="ECO:0000313" key="4">
    <source>
        <dbReference type="Proteomes" id="UP000218890"/>
    </source>
</evidence>
<dbReference type="InterPro" id="IPR011010">
    <property type="entry name" value="DNA_brk_join_enz"/>
</dbReference>
<reference evidence="3" key="1">
    <citation type="submission" date="2016-02" db="EMBL/GenBank/DDBJ databases">
        <title>Halorhodospira halochloris DSM-1059 complete genome, version 2.</title>
        <authorList>
            <person name="Tsukatani Y."/>
        </authorList>
    </citation>
    <scope>NUCLEOTIDE SEQUENCE</scope>
    <source>
        <strain evidence="3">DSM 1059</strain>
    </source>
</reference>
<dbReference type="GO" id="GO:0003677">
    <property type="term" value="F:DNA binding"/>
    <property type="evidence" value="ECO:0007669"/>
    <property type="project" value="UniProtKB-KW"/>
</dbReference>
<evidence type="ECO:0000259" key="2">
    <source>
        <dbReference type="Pfam" id="PF13495"/>
    </source>
</evidence>